<dbReference type="AlphaFoldDB" id="C8X9I1"/>
<dbReference type="KEGG" id="nml:Namu_2794"/>
<evidence type="ECO:0000313" key="2">
    <source>
        <dbReference type="EMBL" id="ACV79139.1"/>
    </source>
</evidence>
<name>C8X9I1_NAKMY</name>
<dbReference type="Gene3D" id="1.10.150.200">
    <property type="entry name" value="Maltooligosyl trehalose synthase, domain 3"/>
    <property type="match status" value="1"/>
</dbReference>
<reference evidence="2 3" key="2">
    <citation type="journal article" date="2010" name="Stand. Genomic Sci.">
        <title>Complete genome sequence of Nakamurella multipartita type strain (Y-104).</title>
        <authorList>
            <person name="Tice H."/>
            <person name="Mayilraj S."/>
            <person name="Sims D."/>
            <person name="Lapidus A."/>
            <person name="Nolan M."/>
            <person name="Lucas S."/>
            <person name="Glavina Del Rio T."/>
            <person name="Copeland A."/>
            <person name="Cheng J.F."/>
            <person name="Meincke L."/>
            <person name="Bruce D."/>
            <person name="Goodwin L."/>
            <person name="Pitluck S."/>
            <person name="Ivanova N."/>
            <person name="Mavromatis K."/>
            <person name="Ovchinnikova G."/>
            <person name="Pati A."/>
            <person name="Chen A."/>
            <person name="Palaniappan K."/>
            <person name="Land M."/>
            <person name="Hauser L."/>
            <person name="Chang Y.J."/>
            <person name="Jeffries C.D."/>
            <person name="Detter J.C."/>
            <person name="Brettin T."/>
            <person name="Rohde M."/>
            <person name="Goker M."/>
            <person name="Bristow J."/>
            <person name="Eisen J.A."/>
            <person name="Markowitz V."/>
            <person name="Hugenholtz P."/>
            <person name="Kyrpides N.C."/>
            <person name="Klenk H.P."/>
            <person name="Chen F."/>
        </authorList>
    </citation>
    <scope>NUCLEOTIDE SEQUENCE [LARGE SCALE GENOMIC DNA]</scope>
    <source>
        <strain evidence="3">ATCC 700099 / DSM 44233 / CIP 104796 / JCM 9543 / NBRC 105858 / Y-104</strain>
    </source>
</reference>
<dbReference type="GO" id="GO:0005992">
    <property type="term" value="P:trehalose biosynthetic process"/>
    <property type="evidence" value="ECO:0007669"/>
    <property type="project" value="TreeGrafter"/>
</dbReference>
<protein>
    <submittedName>
        <fullName evidence="2">Malto-oligosyltrehalose synthase</fullName>
    </submittedName>
</protein>
<dbReference type="SUPFAM" id="SSF51445">
    <property type="entry name" value="(Trans)glycosidases"/>
    <property type="match status" value="1"/>
</dbReference>
<accession>C8X9I1</accession>
<sequence>MTDRDPAVPVSTYRLQVTADWTLADAADLVPYLSALGADWVYLSPILAAEPGSGHGYDVVDHGEVDPDRGGDTGLRRVAEAAHGAGHGVLVDIVPNHVGVATPEASVWWWDVLTHGLDSPYAQYFDIEWAVSGGKVRLPILGDGDDELDAVTVQDGTLRYYDHRLPIAPGTGSGTPREVLARQHYELMNYRRADTELNYRRFFVVNDLAAIRVELPEVFAASHAEIGRWLERGWVDGLRIDHPDGLADPGKYLDDLAELTGGRYVLVEKILEGDETLPASWACAGTTGYDALAAVDRLLVDPAGEPALDVLDTQLRGGLTVDWHAMTRSTKRAVADGPLRSEVLRLARLVPDVPGADDGVAELLASLGVYRTYLPIGGDQLTEAVQRAVTARPELADTLAELDRRLRDVGTEFSTRFQQTSGMVMAKGVEDCAFYRWSRLTSLTEVGGEPGDFALTPADLHDLHARRLVRSPATMTALSTHDTKRAEDVRARISVISELPQEWGAAVRRWKRFAPLGDGALANLLWQAIVGAWPIERDRLHAFAEKAAREAGVSTAWIDPDAAFEQRLHALVDAVYDDAELSADVSAMAARLTGPGWSNSLSAKLIQLLAPGVPDVYQGTELWDRSLVDPDNRRPVDYARRIELLARLDEGWLPPVDESGAAKLLVTSRALRLRRDRADLFDGYAPVDVDGAAAEHLFAFDRGGALAVATRLPVGLAAAGGWRDTVLHLPPGDWHDELTGRPVESQHVPVVELLDRYPVALLVRAVS</sequence>
<dbReference type="SMART" id="SM00642">
    <property type="entry name" value="Aamy"/>
    <property type="match status" value="1"/>
</dbReference>
<dbReference type="FunCoup" id="C8X9I1">
    <property type="interactions" value="19"/>
</dbReference>
<dbReference type="Gene3D" id="3.30.1590.10">
    <property type="entry name" value="Maltooligosyl trehalose synthase, domain 2"/>
    <property type="match status" value="1"/>
</dbReference>
<dbReference type="STRING" id="479431.Namu_2794"/>
<dbReference type="Proteomes" id="UP000002218">
    <property type="component" value="Chromosome"/>
</dbReference>
<evidence type="ECO:0000313" key="3">
    <source>
        <dbReference type="Proteomes" id="UP000002218"/>
    </source>
</evidence>
<dbReference type="Gene3D" id="3.20.20.80">
    <property type="entry name" value="Glycosidases"/>
    <property type="match status" value="1"/>
</dbReference>
<dbReference type="CAZy" id="GH13">
    <property type="family name" value="Glycoside Hydrolase Family 13"/>
</dbReference>
<dbReference type="InterPro" id="IPR006047">
    <property type="entry name" value="GH13_cat_dom"/>
</dbReference>
<dbReference type="HOGENOM" id="CLU_005045_1_0_11"/>
<dbReference type="Pfam" id="PF00128">
    <property type="entry name" value="Alpha-amylase"/>
    <property type="match status" value="1"/>
</dbReference>
<dbReference type="PANTHER" id="PTHR10357:SF216">
    <property type="entry name" value="MALTOOLIGOSYL TREHALOSE SYNTHASE-RELATED"/>
    <property type="match status" value="1"/>
</dbReference>
<keyword evidence="3" id="KW-1185">Reference proteome</keyword>
<evidence type="ECO:0000259" key="1">
    <source>
        <dbReference type="SMART" id="SM00642"/>
    </source>
</evidence>
<dbReference type="InterPro" id="IPR017853">
    <property type="entry name" value="GH"/>
</dbReference>
<dbReference type="InterPro" id="IPR012767">
    <property type="entry name" value="Trehalose_TreY"/>
</dbReference>
<dbReference type="RefSeq" id="WP_015748018.1">
    <property type="nucleotide sequence ID" value="NC_013235.1"/>
</dbReference>
<dbReference type="InterPro" id="IPR013797">
    <property type="entry name" value="Maltooligo_trehalose_synth_4"/>
</dbReference>
<dbReference type="CDD" id="cd11336">
    <property type="entry name" value="AmyAc_MTSase"/>
    <property type="match status" value="1"/>
</dbReference>
<dbReference type="eggNOG" id="COG3280">
    <property type="taxonomic scope" value="Bacteria"/>
</dbReference>
<organism evidence="2 3">
    <name type="scientific">Nakamurella multipartita (strain ATCC 700099 / DSM 44233 / CIP 104796 / JCM 9543 / NBRC 105858 / Y-104)</name>
    <name type="common">Microsphaera multipartita</name>
    <dbReference type="NCBI Taxonomy" id="479431"/>
    <lineage>
        <taxon>Bacteria</taxon>
        <taxon>Bacillati</taxon>
        <taxon>Actinomycetota</taxon>
        <taxon>Actinomycetes</taxon>
        <taxon>Nakamurellales</taxon>
        <taxon>Nakamurellaceae</taxon>
        <taxon>Nakamurella</taxon>
    </lineage>
</organism>
<feature type="domain" description="Glycosyl hydrolase family 13 catalytic" evidence="1">
    <location>
        <begin position="16"/>
        <end position="640"/>
    </location>
</feature>
<proteinExistence type="predicted"/>
<reference evidence="3" key="1">
    <citation type="submission" date="2009-09" db="EMBL/GenBank/DDBJ databases">
        <title>The complete genome of Nakamurella multipartita DSM 44233.</title>
        <authorList>
            <consortium name="US DOE Joint Genome Institute (JGI-PGF)"/>
            <person name="Lucas S."/>
            <person name="Copeland A."/>
            <person name="Lapidus A."/>
            <person name="Glavina del Rio T."/>
            <person name="Dalin E."/>
            <person name="Tice H."/>
            <person name="Bruce D."/>
            <person name="Goodwin L."/>
            <person name="Pitluck S."/>
            <person name="Kyrpides N."/>
            <person name="Mavromatis K."/>
            <person name="Ivanova N."/>
            <person name="Ovchinnikova G."/>
            <person name="Sims D."/>
            <person name="Meincke L."/>
            <person name="Brettin T."/>
            <person name="Detter J.C."/>
            <person name="Han C."/>
            <person name="Larimer F."/>
            <person name="Land M."/>
            <person name="Hauser L."/>
            <person name="Markowitz V."/>
            <person name="Cheng J.-F."/>
            <person name="Hugenholtz P."/>
            <person name="Woyke T."/>
            <person name="Wu D."/>
            <person name="Klenk H.-P."/>
            <person name="Eisen J.A."/>
        </authorList>
    </citation>
    <scope>NUCLEOTIDE SEQUENCE [LARGE SCALE GENOMIC DNA]</scope>
    <source>
        <strain evidence="3">ATCC 700099 / DSM 44233 / CIP 104796 / JCM 9543 / NBRC 105858 / Y-104</strain>
    </source>
</reference>
<dbReference type="InParanoid" id="C8X9I1"/>
<dbReference type="EMBL" id="CP001737">
    <property type="protein sequence ID" value="ACV79139.1"/>
    <property type="molecule type" value="Genomic_DNA"/>
</dbReference>
<dbReference type="PANTHER" id="PTHR10357">
    <property type="entry name" value="ALPHA-AMYLASE FAMILY MEMBER"/>
    <property type="match status" value="1"/>
</dbReference>
<dbReference type="GO" id="GO:0047470">
    <property type="term" value="F:(1,4)-alpha-D-glucan 1-alpha-D-glucosylmutase activity"/>
    <property type="evidence" value="ECO:0007669"/>
    <property type="project" value="TreeGrafter"/>
</dbReference>
<gene>
    <name evidence="2" type="ordered locus">Namu_2794</name>
</gene>
<dbReference type="GO" id="GO:0030980">
    <property type="term" value="P:alpha-glucan catabolic process"/>
    <property type="evidence" value="ECO:0007669"/>
    <property type="project" value="TreeGrafter"/>
</dbReference>
<dbReference type="NCBIfam" id="TIGR02401">
    <property type="entry name" value="trehalose_TreY"/>
    <property type="match status" value="1"/>
</dbReference>
<dbReference type="Gene3D" id="1.10.10.470">
    <property type="entry name" value="Maltooligosyl trehalose synthase, domain 4"/>
    <property type="match status" value="1"/>
</dbReference>